<dbReference type="AlphaFoldDB" id="X0X1V9"/>
<accession>X0X1V9</accession>
<keyword evidence="1" id="KW-0175">Coiled coil</keyword>
<evidence type="ECO:0000256" key="1">
    <source>
        <dbReference type="SAM" id="Coils"/>
    </source>
</evidence>
<comment type="caution">
    <text evidence="2">The sequence shown here is derived from an EMBL/GenBank/DDBJ whole genome shotgun (WGS) entry which is preliminary data.</text>
</comment>
<gene>
    <name evidence="2" type="ORF">S01H1_56497</name>
</gene>
<dbReference type="EMBL" id="BARS01036793">
    <property type="protein sequence ID" value="GAG18961.1"/>
    <property type="molecule type" value="Genomic_DNA"/>
</dbReference>
<name>X0X1V9_9ZZZZ</name>
<feature type="coiled-coil region" evidence="1">
    <location>
        <begin position="4"/>
        <end position="38"/>
    </location>
</feature>
<reference evidence="2" key="1">
    <citation type="journal article" date="2014" name="Front. Microbiol.">
        <title>High frequency of phylogenetically diverse reductive dehalogenase-homologous genes in deep subseafloor sedimentary metagenomes.</title>
        <authorList>
            <person name="Kawai M."/>
            <person name="Futagami T."/>
            <person name="Toyoda A."/>
            <person name="Takaki Y."/>
            <person name="Nishi S."/>
            <person name="Hori S."/>
            <person name="Arai W."/>
            <person name="Tsubouchi T."/>
            <person name="Morono Y."/>
            <person name="Uchiyama I."/>
            <person name="Ito T."/>
            <person name="Fujiyama A."/>
            <person name="Inagaki F."/>
            <person name="Takami H."/>
        </authorList>
    </citation>
    <scope>NUCLEOTIDE SEQUENCE</scope>
    <source>
        <strain evidence="2">Expedition CK06-06</strain>
    </source>
</reference>
<sequence length="239" mass="27113">EDYKLRFENQLKLAEQEATRAETDLREKQKTLREISRSRVLDRDQILADIYRLRQGVQAARMNQASNQVTIDATTKRISGIQTKITVQLENDAISIELQKIIDLIGKLLVEAEKQAKAGRISTSQVDEIKEKLARARIELARRRESLSNSIGGNLIESLNKELADRSIQATQQEASLTSLERQQVEAESLLAKADDYELLSLKADMAKQSLQESILWRDRTSRQIRLLQSPMVSILGGE</sequence>
<evidence type="ECO:0000313" key="2">
    <source>
        <dbReference type="EMBL" id="GAG18961.1"/>
    </source>
</evidence>
<protein>
    <submittedName>
        <fullName evidence="2">Uncharacterized protein</fullName>
    </submittedName>
</protein>
<feature type="non-terminal residue" evidence="2">
    <location>
        <position position="1"/>
    </location>
</feature>
<proteinExistence type="predicted"/>
<feature type="coiled-coil region" evidence="1">
    <location>
        <begin position="126"/>
        <end position="200"/>
    </location>
</feature>
<organism evidence="2">
    <name type="scientific">marine sediment metagenome</name>
    <dbReference type="NCBI Taxonomy" id="412755"/>
    <lineage>
        <taxon>unclassified sequences</taxon>
        <taxon>metagenomes</taxon>
        <taxon>ecological metagenomes</taxon>
    </lineage>
</organism>